<gene>
    <name evidence="5" type="ORF">OG579_20300</name>
</gene>
<evidence type="ECO:0000259" key="4">
    <source>
        <dbReference type="PROSITE" id="PS51109"/>
    </source>
</evidence>
<dbReference type="SMART" id="SM01208">
    <property type="entry name" value="G5"/>
    <property type="match status" value="1"/>
</dbReference>
<protein>
    <submittedName>
        <fullName evidence="5">Transglycosylase family protein</fullName>
    </submittedName>
</protein>
<dbReference type="SUPFAM" id="SSF53955">
    <property type="entry name" value="Lysozyme-like"/>
    <property type="match status" value="1"/>
</dbReference>
<dbReference type="GO" id="GO:0016787">
    <property type="term" value="F:hydrolase activity"/>
    <property type="evidence" value="ECO:0007669"/>
    <property type="project" value="UniProtKB-KW"/>
</dbReference>
<name>A0AAU4K1T9_9NOCA</name>
<keyword evidence="6" id="KW-1185">Reference proteome</keyword>
<dbReference type="Gene3D" id="1.10.530.10">
    <property type="match status" value="1"/>
</dbReference>
<dbReference type="InterPro" id="IPR007137">
    <property type="entry name" value="DUF348"/>
</dbReference>
<dbReference type="CDD" id="cd13925">
    <property type="entry name" value="RPF"/>
    <property type="match status" value="1"/>
</dbReference>
<reference evidence="5 6" key="1">
    <citation type="submission" date="2022-10" db="EMBL/GenBank/DDBJ databases">
        <title>The complete genomes of actinobacterial strains from the NBC collection.</title>
        <authorList>
            <person name="Joergensen T.S."/>
            <person name="Alvarez Arevalo M."/>
            <person name="Sterndorff E.B."/>
            <person name="Faurdal D."/>
            <person name="Vuksanovic O."/>
            <person name="Mourched A.-S."/>
            <person name="Charusanti P."/>
            <person name="Shaw S."/>
            <person name="Blin K."/>
            <person name="Weber T."/>
        </authorList>
    </citation>
    <scope>NUCLEOTIDE SEQUENCE [LARGE SCALE GENOMIC DNA]</scope>
    <source>
        <strain evidence="5 6">NBC_00319</strain>
    </source>
</reference>
<dbReference type="InterPro" id="IPR023346">
    <property type="entry name" value="Lysozyme-like_dom_sf"/>
</dbReference>
<keyword evidence="3" id="KW-0378">Hydrolase</keyword>
<dbReference type="KEGG" id="whr:OG579_20300"/>
<dbReference type="EMBL" id="CP108021">
    <property type="protein sequence ID" value="WUM20001.1"/>
    <property type="molecule type" value="Genomic_DNA"/>
</dbReference>
<evidence type="ECO:0000313" key="5">
    <source>
        <dbReference type="EMBL" id="WUM20001.1"/>
    </source>
</evidence>
<dbReference type="InterPro" id="IPR011098">
    <property type="entry name" value="G5_dom"/>
</dbReference>
<evidence type="ECO:0000256" key="2">
    <source>
        <dbReference type="ARBA" id="ARBA00022729"/>
    </source>
</evidence>
<dbReference type="PANTHER" id="PTHR39160">
    <property type="entry name" value="CELL WALL-BINDING PROTEIN YOCH"/>
    <property type="match status" value="1"/>
</dbReference>
<feature type="domain" description="G5" evidence="4">
    <location>
        <begin position="205"/>
        <end position="285"/>
    </location>
</feature>
<dbReference type="Pfam" id="PF07501">
    <property type="entry name" value="G5"/>
    <property type="match status" value="1"/>
</dbReference>
<proteinExistence type="inferred from homology"/>
<dbReference type="Proteomes" id="UP001432128">
    <property type="component" value="Chromosome"/>
</dbReference>
<dbReference type="Gene3D" id="2.20.230.10">
    <property type="entry name" value="Resuscitation-promoting factor rpfb"/>
    <property type="match status" value="1"/>
</dbReference>
<evidence type="ECO:0000313" key="6">
    <source>
        <dbReference type="Proteomes" id="UP001432128"/>
    </source>
</evidence>
<organism evidence="5 6">
    <name type="scientific">Williamsia herbipolensis</name>
    <dbReference type="NCBI Taxonomy" id="1603258"/>
    <lineage>
        <taxon>Bacteria</taxon>
        <taxon>Bacillati</taxon>
        <taxon>Actinomycetota</taxon>
        <taxon>Actinomycetes</taxon>
        <taxon>Mycobacteriales</taxon>
        <taxon>Nocardiaceae</taxon>
        <taxon>Williamsia</taxon>
    </lineage>
</organism>
<evidence type="ECO:0000256" key="1">
    <source>
        <dbReference type="ARBA" id="ARBA00010830"/>
    </source>
</evidence>
<comment type="similarity">
    <text evidence="1">Belongs to the transglycosylase family. Rpf subfamily.</text>
</comment>
<dbReference type="PANTHER" id="PTHR39160:SF4">
    <property type="entry name" value="RESUSCITATION-PROMOTING FACTOR RPFB"/>
    <property type="match status" value="1"/>
</dbReference>
<sequence>MSFLAKINDSNSTKVRVAVAALLLTLLAGGVMGVVMHKTVKIDVDGKIVTVATMRSSVEDVLADQGYEPASGDLVSPKPSAGVADGQTITFHRLKTLVIDVDGTKREVKTNAVTVEQALAQVNLASPTIDVQAPRTETLPVDGAALSVTLPKKVTLVDATKKSTPEVAAKTVGELLADMGTPLAGDDTVVPSADTPVTANMNIAVTRIRTEQVEATEPLTAPDKETPDPELVKDKREVKVPGKPGTQQVTYSVTTVNGKETKRVKLGSQELEQPVAAQVNVGTKPGAPFVPNGSVWDQLVQCESTGNWAINTGNGFYGGVQFDQNTWDRWGGQEYAPRADLATREEQIAIAEKTLAAQGWGAWPSCSAKLGLR</sequence>
<dbReference type="AlphaFoldDB" id="A0AAU4K1T9"/>
<dbReference type="RefSeq" id="WP_328857423.1">
    <property type="nucleotide sequence ID" value="NZ_CP108021.1"/>
</dbReference>
<dbReference type="Pfam" id="PF06737">
    <property type="entry name" value="Transglycosylas"/>
    <property type="match status" value="1"/>
</dbReference>
<keyword evidence="2" id="KW-0732">Signal</keyword>
<dbReference type="PROSITE" id="PS51109">
    <property type="entry name" value="G5"/>
    <property type="match status" value="1"/>
</dbReference>
<dbReference type="InterPro" id="IPR051933">
    <property type="entry name" value="Resuscitation_pf_RpfB"/>
</dbReference>
<dbReference type="Pfam" id="PF03990">
    <property type="entry name" value="DUF348"/>
    <property type="match status" value="3"/>
</dbReference>
<dbReference type="InterPro" id="IPR010618">
    <property type="entry name" value="RPF"/>
</dbReference>
<evidence type="ECO:0000256" key="3">
    <source>
        <dbReference type="ARBA" id="ARBA00022801"/>
    </source>
</evidence>
<accession>A0AAU4K1T9</accession>